<dbReference type="Proteomes" id="UP001620645">
    <property type="component" value="Unassembled WGS sequence"/>
</dbReference>
<keyword evidence="2 3" id="KW-0040">ANK repeat</keyword>
<evidence type="ECO:0000256" key="3">
    <source>
        <dbReference type="PROSITE-ProRule" id="PRU00023"/>
    </source>
</evidence>
<dbReference type="PROSITE" id="PS50088">
    <property type="entry name" value="ANK_REPEAT"/>
    <property type="match status" value="4"/>
</dbReference>
<evidence type="ECO:0000256" key="4">
    <source>
        <dbReference type="SAM" id="SignalP"/>
    </source>
</evidence>
<reference evidence="5 6" key="1">
    <citation type="submission" date="2024-10" db="EMBL/GenBank/DDBJ databases">
        <authorList>
            <person name="Kim D."/>
        </authorList>
    </citation>
    <scope>NUCLEOTIDE SEQUENCE [LARGE SCALE GENOMIC DNA]</scope>
    <source>
        <strain evidence="5">Taebaek</strain>
    </source>
</reference>
<feature type="repeat" description="ANK" evidence="3">
    <location>
        <begin position="182"/>
        <end position="215"/>
    </location>
</feature>
<name>A0ABD2KAB7_HETSC</name>
<dbReference type="Pfam" id="PF00023">
    <property type="entry name" value="Ank"/>
    <property type="match status" value="2"/>
</dbReference>
<feature type="repeat" description="ANK" evidence="3">
    <location>
        <begin position="216"/>
        <end position="248"/>
    </location>
</feature>
<gene>
    <name evidence="5" type="ORF">niasHS_001801</name>
</gene>
<keyword evidence="6" id="KW-1185">Reference proteome</keyword>
<proteinExistence type="predicted"/>
<feature type="signal peptide" evidence="4">
    <location>
        <begin position="1"/>
        <end position="25"/>
    </location>
</feature>
<dbReference type="PANTHER" id="PTHR24193">
    <property type="entry name" value="ANKYRIN REPEAT PROTEIN"/>
    <property type="match status" value="1"/>
</dbReference>
<feature type="repeat" description="ANK" evidence="3">
    <location>
        <begin position="103"/>
        <end position="131"/>
    </location>
</feature>
<evidence type="ECO:0000313" key="6">
    <source>
        <dbReference type="Proteomes" id="UP001620645"/>
    </source>
</evidence>
<dbReference type="InterPro" id="IPR002110">
    <property type="entry name" value="Ankyrin_rpt"/>
</dbReference>
<dbReference type="Gene3D" id="1.25.40.20">
    <property type="entry name" value="Ankyrin repeat-containing domain"/>
    <property type="match status" value="2"/>
</dbReference>
<comment type="caution">
    <text evidence="5">The sequence shown here is derived from an EMBL/GenBank/DDBJ whole genome shotgun (WGS) entry which is preliminary data.</text>
</comment>
<keyword evidence="4" id="KW-0732">Signal</keyword>
<feature type="chain" id="PRO_5044891436" evidence="4">
    <location>
        <begin position="26"/>
        <end position="290"/>
    </location>
</feature>
<evidence type="ECO:0000313" key="5">
    <source>
        <dbReference type="EMBL" id="KAL3099875.1"/>
    </source>
</evidence>
<evidence type="ECO:0000256" key="1">
    <source>
        <dbReference type="ARBA" id="ARBA00022737"/>
    </source>
</evidence>
<dbReference type="EMBL" id="JBICCN010000037">
    <property type="protein sequence ID" value="KAL3099875.1"/>
    <property type="molecule type" value="Genomic_DNA"/>
</dbReference>
<accession>A0ABD2KAB7</accession>
<dbReference type="InterPro" id="IPR050663">
    <property type="entry name" value="Ankyrin-SOCS_Box"/>
</dbReference>
<keyword evidence="1" id="KW-0677">Repeat</keyword>
<feature type="repeat" description="ANK" evidence="3">
    <location>
        <begin position="249"/>
        <end position="269"/>
    </location>
</feature>
<dbReference type="AlphaFoldDB" id="A0ABD2KAB7"/>
<evidence type="ECO:0000256" key="2">
    <source>
        <dbReference type="ARBA" id="ARBA00023043"/>
    </source>
</evidence>
<dbReference type="PANTHER" id="PTHR24193:SF121">
    <property type="entry name" value="ADA2A-CONTAINING COMPLEX COMPONENT 3, ISOFORM D"/>
    <property type="match status" value="1"/>
</dbReference>
<sequence>MIQFQFRHPLILLLLLVIGVDVVCSNNDSNSNYKVHVKTVTWEEFVADALKSDNELEREEVKPLFDPIYKKDTERMKALIGTLSEEKLRRFLRTRYAPEGTNKTLTPLMLAAVKGTGEMVEILLENGADPNQMCLRKLTDPKSPPIMTIVSPLWVGAMDGHFEVCQALVKHGANIDVGAPQFGVSPLMAACDNNARLDTVDLLINNGANVHHGDPAGVTALMWASNLGLKDIVQRLLKAGARADQADKKGDTAIDIAARKGHVEVVKILRDAALYIHTYIYIRVAKCPFF</sequence>
<dbReference type="PROSITE" id="PS50297">
    <property type="entry name" value="ANK_REP_REGION"/>
    <property type="match status" value="3"/>
</dbReference>
<dbReference type="SMART" id="SM00248">
    <property type="entry name" value="ANK"/>
    <property type="match status" value="5"/>
</dbReference>
<dbReference type="Pfam" id="PF12796">
    <property type="entry name" value="Ank_2"/>
    <property type="match status" value="1"/>
</dbReference>
<organism evidence="5 6">
    <name type="scientific">Heterodera schachtii</name>
    <name type="common">Sugarbeet cyst nematode worm</name>
    <name type="synonym">Tylenchus schachtii</name>
    <dbReference type="NCBI Taxonomy" id="97005"/>
    <lineage>
        <taxon>Eukaryota</taxon>
        <taxon>Metazoa</taxon>
        <taxon>Ecdysozoa</taxon>
        <taxon>Nematoda</taxon>
        <taxon>Chromadorea</taxon>
        <taxon>Rhabditida</taxon>
        <taxon>Tylenchina</taxon>
        <taxon>Tylenchomorpha</taxon>
        <taxon>Tylenchoidea</taxon>
        <taxon>Heteroderidae</taxon>
        <taxon>Heteroderinae</taxon>
        <taxon>Heterodera</taxon>
    </lineage>
</organism>
<protein>
    <submittedName>
        <fullName evidence="5">Uncharacterized protein</fullName>
    </submittedName>
</protein>
<dbReference type="InterPro" id="IPR036770">
    <property type="entry name" value="Ankyrin_rpt-contain_sf"/>
</dbReference>
<dbReference type="SUPFAM" id="SSF48403">
    <property type="entry name" value="Ankyrin repeat"/>
    <property type="match status" value="1"/>
</dbReference>